<protein>
    <submittedName>
        <fullName evidence="1">Uncharacterized protein</fullName>
    </submittedName>
</protein>
<dbReference type="Gramene" id="Solyc06g024340.2.1">
    <property type="protein sequence ID" value="Solyc06g024340.2.1.1"/>
    <property type="gene ID" value="Solyc06g024340.2"/>
</dbReference>
<dbReference type="EnsemblPlants" id="Solyc06g024340.2.1">
    <property type="protein sequence ID" value="Solyc06g024340.2.1.1"/>
    <property type="gene ID" value="Solyc06g024340.2"/>
</dbReference>
<evidence type="ECO:0000313" key="1">
    <source>
        <dbReference type="EnsemblPlants" id="Solyc06g024340.2.1.1"/>
    </source>
</evidence>
<name>A0A3Q7GPQ2_SOLLC</name>
<proteinExistence type="predicted"/>
<dbReference type="AlphaFoldDB" id="A0A3Q7GPQ2"/>
<organism evidence="1">
    <name type="scientific">Solanum lycopersicum</name>
    <name type="common">Tomato</name>
    <name type="synonym">Lycopersicon esculentum</name>
    <dbReference type="NCBI Taxonomy" id="4081"/>
    <lineage>
        <taxon>Eukaryota</taxon>
        <taxon>Viridiplantae</taxon>
        <taxon>Streptophyta</taxon>
        <taxon>Embryophyta</taxon>
        <taxon>Tracheophyta</taxon>
        <taxon>Spermatophyta</taxon>
        <taxon>Magnoliopsida</taxon>
        <taxon>eudicotyledons</taxon>
        <taxon>Gunneridae</taxon>
        <taxon>Pentapetalae</taxon>
        <taxon>asterids</taxon>
        <taxon>lamiids</taxon>
        <taxon>Solanales</taxon>
        <taxon>Solanaceae</taxon>
        <taxon>Solanoideae</taxon>
        <taxon>Solaneae</taxon>
        <taxon>Solanum</taxon>
        <taxon>Solanum subgen. Lycopersicon</taxon>
    </lineage>
</organism>
<keyword evidence="2" id="KW-1185">Reference proteome</keyword>
<reference evidence="1" key="2">
    <citation type="submission" date="2019-01" db="UniProtKB">
        <authorList>
            <consortium name="EnsemblPlants"/>
        </authorList>
    </citation>
    <scope>IDENTIFICATION</scope>
    <source>
        <strain evidence="1">cv. Heinz 1706</strain>
    </source>
</reference>
<dbReference type="InParanoid" id="A0A3Q7GPQ2"/>
<evidence type="ECO:0000313" key="2">
    <source>
        <dbReference type="Proteomes" id="UP000004994"/>
    </source>
</evidence>
<reference evidence="1" key="1">
    <citation type="journal article" date="2012" name="Nature">
        <title>The tomato genome sequence provides insights into fleshy fruit evolution.</title>
        <authorList>
            <consortium name="Tomato Genome Consortium"/>
        </authorList>
    </citation>
    <scope>NUCLEOTIDE SEQUENCE [LARGE SCALE GENOMIC DNA]</scope>
    <source>
        <strain evidence="1">cv. Heinz 1706</strain>
    </source>
</reference>
<accession>A0A3Q7GPQ2</accession>
<dbReference type="Proteomes" id="UP000004994">
    <property type="component" value="Chromosome 6"/>
</dbReference>
<sequence length="47" mass="5075">CGLRSDACARRPLAEPQQGPMAAKGTCRWLSCHDGSVAVTALKYNFH</sequence>